<evidence type="ECO:0000256" key="2">
    <source>
        <dbReference type="SAM" id="MobiDB-lite"/>
    </source>
</evidence>
<name>A0A5C8NW12_9BURK</name>
<dbReference type="Pfam" id="PF13343">
    <property type="entry name" value="SBP_bac_6"/>
    <property type="match status" value="1"/>
</dbReference>
<proteinExistence type="predicted"/>
<accession>A0A5C8NW12</accession>
<dbReference type="EMBL" id="VDUY01000004">
    <property type="protein sequence ID" value="TXL65447.1"/>
    <property type="molecule type" value="Genomic_DNA"/>
</dbReference>
<keyword evidence="1" id="KW-0732">Signal</keyword>
<protein>
    <submittedName>
        <fullName evidence="3">Extracellular solute-binding protein</fullName>
    </submittedName>
</protein>
<comment type="caution">
    <text evidence="3">The sequence shown here is derived from an EMBL/GenBank/DDBJ whole genome shotgun (WGS) entry which is preliminary data.</text>
</comment>
<organism evidence="3 4">
    <name type="scientific">Zeimonas arvi</name>
    <dbReference type="NCBI Taxonomy" id="2498847"/>
    <lineage>
        <taxon>Bacteria</taxon>
        <taxon>Pseudomonadati</taxon>
        <taxon>Pseudomonadota</taxon>
        <taxon>Betaproteobacteria</taxon>
        <taxon>Burkholderiales</taxon>
        <taxon>Burkholderiaceae</taxon>
        <taxon>Zeimonas</taxon>
    </lineage>
</organism>
<dbReference type="Proteomes" id="UP000321548">
    <property type="component" value="Unassembled WGS sequence"/>
</dbReference>
<keyword evidence="4" id="KW-1185">Reference proteome</keyword>
<sequence>MLQQRGLRRGPPRLHGEAPGGLQGPLSAQCHAPSARPAGKVFVSGQTRAPRSRTELRPRHRDGGVTMKLRIRTLLAATCAALGLSAGSAGAQMADWEAKLYEAAKAEKEFTVYTAHYNTEEIANLCSVFEKKYPGVKCNFVRTTAQVAFQRLQQDLKANRPVASVFSSTDVSHYPALRKMDALMQYKPHNLVKMVDSLKEYSDPEHYSVTTAAALMLITYNSDLVKEADAPKNWPDLLDPKWKDKVSIGHPAFSGYVGTWVVLMRKLYGWEYFEKLEKNNPQIGRSVNDTVTMLNAKERWVAAGPEATTLLSRDKGNPLAVVYPTDGALLMVSPSSVLANAPSPNAGKLFIEFLLDKEAAEAQVKSHSLSVIKGIAVGPGKKPLEQIKVVRPTEEEIAKGIPEVKEKFRDTFGI</sequence>
<reference evidence="3 4" key="1">
    <citation type="submission" date="2019-06" db="EMBL/GenBank/DDBJ databases">
        <title>Quisquiliibacterium sp. nov., isolated from a maize field.</title>
        <authorList>
            <person name="Lin S.-Y."/>
            <person name="Tsai C.-F."/>
            <person name="Young C.-C."/>
        </authorList>
    </citation>
    <scope>NUCLEOTIDE SEQUENCE [LARGE SCALE GENOMIC DNA]</scope>
    <source>
        <strain evidence="3 4">CC-CFT501</strain>
    </source>
</reference>
<feature type="region of interest" description="Disordered" evidence="2">
    <location>
        <begin position="1"/>
        <end position="59"/>
    </location>
</feature>
<evidence type="ECO:0000313" key="3">
    <source>
        <dbReference type="EMBL" id="TXL65447.1"/>
    </source>
</evidence>
<dbReference type="OrthoDB" id="366726at2"/>
<dbReference type="SUPFAM" id="SSF53850">
    <property type="entry name" value="Periplasmic binding protein-like II"/>
    <property type="match status" value="1"/>
</dbReference>
<dbReference type="Gene3D" id="3.40.190.10">
    <property type="entry name" value="Periplasmic binding protein-like II"/>
    <property type="match status" value="2"/>
</dbReference>
<gene>
    <name evidence="3" type="ORF">FHP08_11760</name>
</gene>
<evidence type="ECO:0000313" key="4">
    <source>
        <dbReference type="Proteomes" id="UP000321548"/>
    </source>
</evidence>
<feature type="compositionally biased region" description="Basic residues" evidence="2">
    <location>
        <begin position="1"/>
        <end position="12"/>
    </location>
</feature>
<evidence type="ECO:0000256" key="1">
    <source>
        <dbReference type="ARBA" id="ARBA00022729"/>
    </source>
</evidence>
<dbReference type="AlphaFoldDB" id="A0A5C8NW12"/>
<dbReference type="PANTHER" id="PTHR30006">
    <property type="entry name" value="THIAMINE-BINDING PERIPLASMIC PROTEIN-RELATED"/>
    <property type="match status" value="1"/>
</dbReference>